<sequence length="67" mass="6991">MQIPAQRPQAAPPSKLAVIICELAERGIETTPLAIIARATDLGLPEHEIDAMCVKLASSGAQMPANA</sequence>
<accession>A0A512JH30</accession>
<proteinExistence type="predicted"/>
<reference evidence="1 2" key="1">
    <citation type="submission" date="2019-07" db="EMBL/GenBank/DDBJ databases">
        <title>Whole genome shotgun sequence of Methylobacterium gnaphalii NBRC 107716.</title>
        <authorList>
            <person name="Hosoyama A."/>
            <person name="Uohara A."/>
            <person name="Ohji S."/>
            <person name="Ichikawa N."/>
        </authorList>
    </citation>
    <scope>NUCLEOTIDE SEQUENCE [LARGE SCALE GENOMIC DNA]</scope>
    <source>
        <strain evidence="1 2">NBRC 107716</strain>
    </source>
</reference>
<dbReference type="RefSeq" id="WP_147045585.1">
    <property type="nucleotide sequence ID" value="NZ_BJZV01000004.1"/>
</dbReference>
<keyword evidence="2" id="KW-1185">Reference proteome</keyword>
<dbReference type="AlphaFoldDB" id="A0A512JH30"/>
<dbReference type="EMBL" id="BJZV01000004">
    <property type="protein sequence ID" value="GEP09270.1"/>
    <property type="molecule type" value="Genomic_DNA"/>
</dbReference>
<evidence type="ECO:0000313" key="2">
    <source>
        <dbReference type="Proteomes" id="UP000321750"/>
    </source>
</evidence>
<comment type="caution">
    <text evidence="1">The sequence shown here is derived from an EMBL/GenBank/DDBJ whole genome shotgun (WGS) entry which is preliminary data.</text>
</comment>
<evidence type="ECO:0000313" key="1">
    <source>
        <dbReference type="EMBL" id="GEP09270.1"/>
    </source>
</evidence>
<name>A0A512JH30_9HYPH</name>
<organism evidence="1 2">
    <name type="scientific">Methylobacterium gnaphalii</name>
    <dbReference type="NCBI Taxonomy" id="1010610"/>
    <lineage>
        <taxon>Bacteria</taxon>
        <taxon>Pseudomonadati</taxon>
        <taxon>Pseudomonadota</taxon>
        <taxon>Alphaproteobacteria</taxon>
        <taxon>Hyphomicrobiales</taxon>
        <taxon>Methylobacteriaceae</taxon>
        <taxon>Methylobacterium</taxon>
    </lineage>
</organism>
<protein>
    <submittedName>
        <fullName evidence="1">Uncharacterized protein</fullName>
    </submittedName>
</protein>
<dbReference type="Proteomes" id="UP000321750">
    <property type="component" value="Unassembled WGS sequence"/>
</dbReference>
<gene>
    <name evidence="1" type="ORF">MGN01_11150</name>
</gene>